<accession>A0AA41YW95</accession>
<dbReference type="Pfam" id="PF01458">
    <property type="entry name" value="SUFBD_core"/>
    <property type="match status" value="1"/>
</dbReference>
<dbReference type="EMBL" id="JAMOIM010000011">
    <property type="protein sequence ID" value="MCW6509741.1"/>
    <property type="molecule type" value="Genomic_DNA"/>
</dbReference>
<feature type="domain" description="SUF system FeS cluster assembly SufBD N-terminal" evidence="3">
    <location>
        <begin position="34"/>
        <end position="174"/>
    </location>
</feature>
<name>A0AA41YW95_9HYPH</name>
<evidence type="ECO:0000256" key="1">
    <source>
        <dbReference type="ARBA" id="ARBA00043967"/>
    </source>
</evidence>
<comment type="caution">
    <text evidence="4">The sequence shown here is derived from an EMBL/GenBank/DDBJ whole genome shotgun (WGS) entry which is preliminary data.</text>
</comment>
<dbReference type="SUPFAM" id="SSF101960">
    <property type="entry name" value="Stabilizer of iron transporter SufD"/>
    <property type="match status" value="1"/>
</dbReference>
<dbReference type="RefSeq" id="WP_282586114.1">
    <property type="nucleotide sequence ID" value="NZ_JAMOIM010000011.1"/>
</dbReference>
<dbReference type="NCBIfam" id="TIGR01981">
    <property type="entry name" value="sufD"/>
    <property type="match status" value="1"/>
</dbReference>
<organism evidence="4 5">
    <name type="scientific">Lichenifustis flavocetrariae</name>
    <dbReference type="NCBI Taxonomy" id="2949735"/>
    <lineage>
        <taxon>Bacteria</taxon>
        <taxon>Pseudomonadati</taxon>
        <taxon>Pseudomonadota</taxon>
        <taxon>Alphaproteobacteria</taxon>
        <taxon>Hyphomicrobiales</taxon>
        <taxon>Lichenihabitantaceae</taxon>
        <taxon>Lichenifustis</taxon>
    </lineage>
</organism>
<evidence type="ECO:0000313" key="5">
    <source>
        <dbReference type="Proteomes" id="UP001165667"/>
    </source>
</evidence>
<comment type="similarity">
    <text evidence="1">Belongs to the iron-sulfur cluster assembly SufBD family.</text>
</comment>
<keyword evidence="5" id="KW-1185">Reference proteome</keyword>
<dbReference type="InterPro" id="IPR000825">
    <property type="entry name" value="SUF_FeS_clus_asmbl_SufBD_core"/>
</dbReference>
<dbReference type="InterPro" id="IPR037284">
    <property type="entry name" value="SUF_FeS_clus_asmbl_SufBD_sf"/>
</dbReference>
<dbReference type="InterPro" id="IPR045595">
    <property type="entry name" value="SufBD_N"/>
</dbReference>
<proteinExistence type="inferred from homology"/>
<sequence>MTAEITRINTAAESKLIELFGAAKGGVYSGASLDREAAFARFAKSGLPHRRIEAWHYTDLRSILRDAYAPTVAPTEDTVALARTRLAEMHVEGTRVVILDGYFQAELSSNLEQPGVSTRSLIDVLGGGPSGVIDRLAVSALEAQESVLSLNAAFMQGGAVVSVAPGAVVETPIELLFLTSGQRAGAVTTRSLVEVGSGASAIVVERHEALGSAPSQSNHALILSVYDKASLHHVTMSSGAEAATQTVASIIANLGADANLVSFALVTGFGFVRRQGFLTFNGAHAKGDLRGISLLDHQGHADTTLVVTHKATHCESRELFKHILDDEATGVFQGKVIVAPGAQKTDGKMMSRAIFLADGATMYNKPELEIFADDVVCGHGATAGFLNEEQLFYLRARGIPEKEAQALLLEAFAAEAIEGVGTDAIREVLTESVGRWLRQRQD</sequence>
<dbReference type="Pfam" id="PF19295">
    <property type="entry name" value="SufBD_N"/>
    <property type="match status" value="1"/>
</dbReference>
<dbReference type="InterPro" id="IPR055346">
    <property type="entry name" value="Fe-S_cluster_assembly_SufBD"/>
</dbReference>
<dbReference type="PANTHER" id="PTHR43575">
    <property type="entry name" value="PROTEIN ABCI7, CHLOROPLASTIC"/>
    <property type="match status" value="1"/>
</dbReference>
<feature type="domain" description="SUF system FeS cluster assembly SufBD core" evidence="2">
    <location>
        <begin position="181"/>
        <end position="412"/>
    </location>
</feature>
<evidence type="ECO:0000259" key="2">
    <source>
        <dbReference type="Pfam" id="PF01458"/>
    </source>
</evidence>
<dbReference type="PANTHER" id="PTHR43575:SF1">
    <property type="entry name" value="PROTEIN ABCI7, CHLOROPLASTIC"/>
    <property type="match status" value="1"/>
</dbReference>
<protein>
    <submittedName>
        <fullName evidence="4">Fe-S cluster assembly protein SufD</fullName>
    </submittedName>
</protein>
<gene>
    <name evidence="4" type="primary">sufD</name>
    <name evidence="4" type="ORF">M8523_17125</name>
</gene>
<evidence type="ECO:0000259" key="3">
    <source>
        <dbReference type="Pfam" id="PF19295"/>
    </source>
</evidence>
<dbReference type="AlphaFoldDB" id="A0AA41YW95"/>
<dbReference type="Proteomes" id="UP001165667">
    <property type="component" value="Unassembled WGS sequence"/>
</dbReference>
<reference evidence="4" key="1">
    <citation type="submission" date="2022-05" db="EMBL/GenBank/DDBJ databases">
        <authorList>
            <person name="Pankratov T."/>
        </authorList>
    </citation>
    <scope>NUCLEOTIDE SEQUENCE</scope>
    <source>
        <strain evidence="4">BP6-180914</strain>
    </source>
</reference>
<evidence type="ECO:0000313" key="4">
    <source>
        <dbReference type="EMBL" id="MCW6509741.1"/>
    </source>
</evidence>
<dbReference type="GO" id="GO:0016226">
    <property type="term" value="P:iron-sulfur cluster assembly"/>
    <property type="evidence" value="ECO:0007669"/>
    <property type="project" value="InterPro"/>
</dbReference>
<dbReference type="InterPro" id="IPR011542">
    <property type="entry name" value="SUF_FeS_clus_asmbl_SufD"/>
</dbReference>